<protein>
    <submittedName>
        <fullName evidence="3">FAD-binding oxidoreductase</fullName>
    </submittedName>
</protein>
<keyword evidence="4" id="KW-1185">Reference proteome</keyword>
<name>A0ABS9NUA2_9RHOB</name>
<accession>A0ABS9NUA2</accession>
<dbReference type="Proteomes" id="UP001165279">
    <property type="component" value="Unassembled WGS sequence"/>
</dbReference>
<dbReference type="PANTHER" id="PTHR13847">
    <property type="entry name" value="SARCOSINE DEHYDROGENASE-RELATED"/>
    <property type="match status" value="1"/>
</dbReference>
<evidence type="ECO:0000256" key="1">
    <source>
        <dbReference type="ARBA" id="ARBA00023002"/>
    </source>
</evidence>
<dbReference type="SUPFAM" id="SSF51905">
    <property type="entry name" value="FAD/NAD(P)-binding domain"/>
    <property type="match status" value="1"/>
</dbReference>
<comment type="caution">
    <text evidence="3">The sequence shown here is derived from an EMBL/GenBank/DDBJ whole genome shotgun (WGS) entry which is preliminary data.</text>
</comment>
<dbReference type="Pfam" id="PF01266">
    <property type="entry name" value="DAO"/>
    <property type="match status" value="1"/>
</dbReference>
<evidence type="ECO:0000313" key="3">
    <source>
        <dbReference type="EMBL" id="MCG6557791.1"/>
    </source>
</evidence>
<dbReference type="Gene3D" id="3.50.50.60">
    <property type="entry name" value="FAD/NAD(P)-binding domain"/>
    <property type="match status" value="1"/>
</dbReference>
<evidence type="ECO:0000259" key="2">
    <source>
        <dbReference type="Pfam" id="PF01266"/>
    </source>
</evidence>
<dbReference type="InterPro" id="IPR006076">
    <property type="entry name" value="FAD-dep_OxRdtase"/>
</dbReference>
<proteinExistence type="predicted"/>
<keyword evidence="1" id="KW-0560">Oxidoreductase</keyword>
<dbReference type="RefSeq" id="WP_238904439.1">
    <property type="nucleotide sequence ID" value="NZ_JAKOEM010000003.1"/>
</dbReference>
<gene>
    <name evidence="3" type="ORF">MB818_06250</name>
</gene>
<dbReference type="EMBL" id="JAKOEM010000003">
    <property type="protein sequence ID" value="MCG6557791.1"/>
    <property type="molecule type" value="Genomic_DNA"/>
</dbReference>
<dbReference type="InterPro" id="IPR036188">
    <property type="entry name" value="FAD/NAD-bd_sf"/>
</dbReference>
<evidence type="ECO:0000313" key="4">
    <source>
        <dbReference type="Proteomes" id="UP001165279"/>
    </source>
</evidence>
<organism evidence="3 4">
    <name type="scientific">Ruegeria alba</name>
    <dbReference type="NCBI Taxonomy" id="2916756"/>
    <lineage>
        <taxon>Bacteria</taxon>
        <taxon>Pseudomonadati</taxon>
        <taxon>Pseudomonadota</taxon>
        <taxon>Alphaproteobacteria</taxon>
        <taxon>Rhodobacterales</taxon>
        <taxon>Roseobacteraceae</taxon>
        <taxon>Ruegeria</taxon>
    </lineage>
</organism>
<dbReference type="PANTHER" id="PTHR13847:SF281">
    <property type="entry name" value="FAD DEPENDENT OXIDOREDUCTASE DOMAIN-CONTAINING PROTEIN"/>
    <property type="match status" value="1"/>
</dbReference>
<reference evidence="3" key="1">
    <citation type="submission" date="2022-02" db="EMBL/GenBank/DDBJ databases">
        <title>The genome sequence of Ruegeria sp. 1NDH52C.</title>
        <authorList>
            <person name="Du J."/>
        </authorList>
    </citation>
    <scope>NUCLEOTIDE SEQUENCE</scope>
    <source>
        <strain evidence="3">1NDH52C</strain>
    </source>
</reference>
<dbReference type="Gene3D" id="3.30.9.10">
    <property type="entry name" value="D-Amino Acid Oxidase, subunit A, domain 2"/>
    <property type="match status" value="1"/>
</dbReference>
<feature type="domain" description="FAD dependent oxidoreductase" evidence="2">
    <location>
        <begin position="39"/>
        <end position="400"/>
    </location>
</feature>
<sequence>MAYASHTPVIPPLDRPSGWRPADEIVPINEVSEIGANYDWLIVGAGITGLSAAHRLGELVPQDRILLVDARPVGWGASGRNSGFLLDLPHKFDLDHPDATRLRKIMALNRSAISVLGEQTERLGIDCDWSPVGKLQGAVRERGTGMMRKFCAALDKIGEPYEVLDRQSCAAIMGTEYYAGAVFTPGAVLVDPFLLVRGLARQLPENVTLRDDAAVVEFSEKAGGFAAELRLADGSTVSVSANKVILGTDPYTPEFGYMKDRILPTITYASITRALTPAERKRYTGKMNWGLTPADAGGTTLRMTSDGRLLIRNHYGFAPNYKASSRDLGKVAEAHRQGLDNRFPALANVPISSSWGGVVSLSRNHATFFGEMAPGVYSANCYNGVGMTRGTSSGRLLVDLALGRSSQALEDIIAVSGRPSTIPPDPFRSLGVSGRMKLVEWESRSEI</sequence>